<feature type="compositionally biased region" description="Low complexity" evidence="1">
    <location>
        <begin position="480"/>
        <end position="494"/>
    </location>
</feature>
<dbReference type="PROSITE" id="PS50006">
    <property type="entry name" value="FHA_DOMAIN"/>
    <property type="match status" value="1"/>
</dbReference>
<feature type="compositionally biased region" description="Basic and acidic residues" evidence="1">
    <location>
        <begin position="382"/>
        <end position="391"/>
    </location>
</feature>
<dbReference type="Gene3D" id="3.30.450.90">
    <property type="match status" value="1"/>
</dbReference>
<dbReference type="InterPro" id="IPR000253">
    <property type="entry name" value="FHA_dom"/>
</dbReference>
<dbReference type="RefSeq" id="WP_181234206.1">
    <property type="nucleotide sequence ID" value="NZ_PVNL01000115.1"/>
</dbReference>
<feature type="compositionally biased region" description="Low complexity" evidence="1">
    <location>
        <begin position="191"/>
        <end position="308"/>
    </location>
</feature>
<evidence type="ECO:0000313" key="4">
    <source>
        <dbReference type="Proteomes" id="UP000238823"/>
    </source>
</evidence>
<feature type="compositionally biased region" description="Low complexity" evidence="1">
    <location>
        <begin position="560"/>
        <end position="580"/>
    </location>
</feature>
<evidence type="ECO:0000259" key="2">
    <source>
        <dbReference type="PROSITE" id="PS50006"/>
    </source>
</evidence>
<feature type="compositionally biased region" description="Gly residues" evidence="1">
    <location>
        <begin position="532"/>
        <end position="545"/>
    </location>
</feature>
<dbReference type="Gene3D" id="2.60.200.20">
    <property type="match status" value="1"/>
</dbReference>
<feature type="compositionally biased region" description="Polar residues" evidence="1">
    <location>
        <begin position="109"/>
        <end position="119"/>
    </location>
</feature>
<reference evidence="3 4" key="1">
    <citation type="submission" date="2018-03" db="EMBL/GenBank/DDBJ databases">
        <title>Draft Genome Sequences of the Obligatory Marine Myxobacteria Enhygromyxa salina SWB007.</title>
        <authorList>
            <person name="Poehlein A."/>
            <person name="Moghaddam J.A."/>
            <person name="Harms H."/>
            <person name="Alanjari M."/>
            <person name="Koenig G.M."/>
            <person name="Daniel R."/>
            <person name="Schaeberle T.F."/>
        </authorList>
    </citation>
    <scope>NUCLEOTIDE SEQUENCE [LARGE SCALE GENOMIC DNA]</scope>
    <source>
        <strain evidence="3 4">SWB007</strain>
    </source>
</reference>
<evidence type="ECO:0000313" key="3">
    <source>
        <dbReference type="EMBL" id="PRQ01979.1"/>
    </source>
</evidence>
<protein>
    <submittedName>
        <fullName evidence="3">Cytadherence high molecular weight protein 3</fullName>
    </submittedName>
</protein>
<feature type="compositionally biased region" description="Basic residues" evidence="1">
    <location>
        <begin position="708"/>
        <end position="717"/>
    </location>
</feature>
<name>A0A2S9YA52_9BACT</name>
<feature type="compositionally biased region" description="Low complexity" evidence="1">
    <location>
        <begin position="455"/>
        <end position="466"/>
    </location>
</feature>
<comment type="caution">
    <text evidence="3">The sequence shown here is derived from an EMBL/GenBank/DDBJ whole genome shotgun (WGS) entry which is preliminary data.</text>
</comment>
<dbReference type="AlphaFoldDB" id="A0A2S9YA52"/>
<dbReference type="CDD" id="cd00060">
    <property type="entry name" value="FHA"/>
    <property type="match status" value="1"/>
</dbReference>
<feature type="compositionally biased region" description="Basic and acidic residues" evidence="1">
    <location>
        <begin position="309"/>
        <end position="320"/>
    </location>
</feature>
<feature type="compositionally biased region" description="Low complexity" evidence="1">
    <location>
        <begin position="588"/>
        <end position="614"/>
    </location>
</feature>
<feature type="compositionally biased region" description="Low complexity" evidence="1">
    <location>
        <begin position="515"/>
        <end position="531"/>
    </location>
</feature>
<dbReference type="EMBL" id="PVNL01000115">
    <property type="protein sequence ID" value="PRQ01979.1"/>
    <property type="molecule type" value="Genomic_DNA"/>
</dbReference>
<dbReference type="InterPro" id="IPR008984">
    <property type="entry name" value="SMAD_FHA_dom_sf"/>
</dbReference>
<gene>
    <name evidence="3" type="primary">hmw3</name>
    <name evidence="3" type="ORF">ENSA7_56460</name>
</gene>
<accession>A0A2S9YA52</accession>
<organism evidence="3 4">
    <name type="scientific">Enhygromyxa salina</name>
    <dbReference type="NCBI Taxonomy" id="215803"/>
    <lineage>
        <taxon>Bacteria</taxon>
        <taxon>Pseudomonadati</taxon>
        <taxon>Myxococcota</taxon>
        <taxon>Polyangia</taxon>
        <taxon>Nannocystales</taxon>
        <taxon>Nannocystaceae</taxon>
        <taxon>Enhygromyxa</taxon>
    </lineage>
</organism>
<sequence>MRIRISNQGEPSRIESFEHKTEVKVGRVAANDLVLAERGISSNHARLHIDHNHQLYIEDLGSTNGTFVNGQRIQGTRQITLQDEVYVCHIKIEVAADNQQFPPEPEQAPVQTGSTQMATPEQAEALRVGRKSGSLSGEIGGGDGGYDQGQWNHGGGGYGQQDQGQWNQAQQAQQAQQPQHGGGQWNQAQVGNDQGQWGQQSQQGGNAGQWNQQGQWDQAQQGHDQQGQWDQAQQGQAQQGQAQQGQAQQGQWDQQGYDQQGYDQQGYNQQGYDQQGYNQQGYDQQGYNQQGYDQQGYNQQGYDQQGYDQHSHDQQSHDQQGHWNQQQQGYAAPESVEEVEEFEEVEELEEVEEIQEVEEFDAEPVYESESVYDSEPEPEPEPEPRVVERSRGGPPRPTAGPEPVTPSRRGRGRGGDELAAPAGPRADAGPPAMADLDDAGPPSFDAGPHSFDAGPPSFDSEPPSFDAGPPSFDAGPPSFDAGPPSLDGGPPSLGDLGGAGPADLGGPPSLGGGPPALSLDAGPPGLDSSGPPGLGSGPPGLGSGPPGLDSGPPGLGSGPPGLDSGPPGLVSGPPGLDSGPPGLGAGPPGLDSGPPALGGPPSLSAPTGVDAPPSLSGPPAGPPSLGPEPDEYSSATVVEAPERSSAAAVPRSQAHPAAASTSSTWGQTEEELDMRPEYAVRAAVFYELLSDLGVTPEHPPDDGEKQRKAARVGAKRRLAVSARNDPDLMLDEPSVEAEHLLAEVFALGPLTGVLDDEDAREQVREVIIRSPQRVYVDRGNGRERLPRGFSCSAAIAMALHRFAGAHLQWDAAAPWLDHRMPDGTRLRGADVSVAPDGPVVVIRRPARAVTGGLSQVGAVSHPVADYLRAVLCAGGSVLVCIGDGCEGTELLSALAHELARFDVAELGIVRAGSRIVPPRGALVLDAEPGLTAGPINLAIQAGSTRLLIHRAGGAGLASAWAGLSGGVEQLVLGLGVSDPAAGLASCVEGLVLGGFGRDRDALRQHVAASISVVVVIGRSARGAESPVILAEFDAQGGVIPILSRDGADANWQHHRDPAFMAELSRRGVTFDPSKLAELAQARPDAPTGS</sequence>
<feature type="region of interest" description="Disordered" evidence="1">
    <location>
        <begin position="98"/>
        <end position="671"/>
    </location>
</feature>
<evidence type="ECO:0000256" key="1">
    <source>
        <dbReference type="SAM" id="MobiDB-lite"/>
    </source>
</evidence>
<feature type="compositionally biased region" description="Pro residues" evidence="1">
    <location>
        <begin position="615"/>
        <end position="626"/>
    </location>
</feature>
<feature type="compositionally biased region" description="Low complexity" evidence="1">
    <location>
        <begin position="160"/>
        <end position="179"/>
    </location>
</feature>
<feature type="compositionally biased region" description="Low complexity" evidence="1">
    <location>
        <begin position="419"/>
        <end position="434"/>
    </location>
</feature>
<feature type="compositionally biased region" description="Pro residues" evidence="1">
    <location>
        <begin position="394"/>
        <end position="404"/>
    </location>
</feature>
<dbReference type="SUPFAM" id="SSF49879">
    <property type="entry name" value="SMAD/FHA domain"/>
    <property type="match status" value="1"/>
</dbReference>
<dbReference type="SMART" id="SM00240">
    <property type="entry name" value="FHA"/>
    <property type="match status" value="1"/>
</dbReference>
<feature type="compositionally biased region" description="Gly residues" evidence="1">
    <location>
        <begin position="138"/>
        <end position="159"/>
    </location>
</feature>
<feature type="domain" description="FHA" evidence="2">
    <location>
        <begin position="23"/>
        <end position="73"/>
    </location>
</feature>
<feature type="region of interest" description="Disordered" evidence="1">
    <location>
        <begin position="695"/>
        <end position="717"/>
    </location>
</feature>
<dbReference type="Proteomes" id="UP000238823">
    <property type="component" value="Unassembled WGS sequence"/>
</dbReference>
<dbReference type="Pfam" id="PF00498">
    <property type="entry name" value="FHA"/>
    <property type="match status" value="1"/>
</dbReference>
<feature type="compositionally biased region" description="Acidic residues" evidence="1">
    <location>
        <begin position="335"/>
        <end position="381"/>
    </location>
</feature>
<proteinExistence type="predicted"/>
<feature type="compositionally biased region" description="Basic and acidic residues" evidence="1">
    <location>
        <begin position="698"/>
        <end position="707"/>
    </location>
</feature>